<accession>A0A6J5RWS0</accession>
<protein>
    <submittedName>
        <fullName evidence="1">Uncharacterized protein</fullName>
    </submittedName>
</protein>
<sequence length="154" mass="15360">MPNTLAIGVAYSDQAISGGSVDATPIGAVTPSTVVGSSVYSNGELGYTAAAQGTVTQATSKSTAVTLNRSAGRITLNAASLAAQTNVSFTLNNSFISANDTLIVTVSGGATIESYNCWVNSLGAGTASITLRNITAATALAEAVVINFALIHCV</sequence>
<dbReference type="EMBL" id="LR797288">
    <property type="protein sequence ID" value="CAB4200395.1"/>
    <property type="molecule type" value="Genomic_DNA"/>
</dbReference>
<name>A0A6J5RWS0_9CAUD</name>
<organism evidence="1">
    <name type="scientific">uncultured Caudovirales phage</name>
    <dbReference type="NCBI Taxonomy" id="2100421"/>
    <lineage>
        <taxon>Viruses</taxon>
        <taxon>Duplodnaviria</taxon>
        <taxon>Heunggongvirae</taxon>
        <taxon>Uroviricota</taxon>
        <taxon>Caudoviricetes</taxon>
        <taxon>Peduoviridae</taxon>
        <taxon>Maltschvirus</taxon>
        <taxon>Maltschvirus maltsch</taxon>
    </lineage>
</organism>
<reference evidence="1" key="1">
    <citation type="submission" date="2020-05" db="EMBL/GenBank/DDBJ databases">
        <authorList>
            <person name="Chiriac C."/>
            <person name="Salcher M."/>
            <person name="Ghai R."/>
            <person name="Kavagutti S V."/>
        </authorList>
    </citation>
    <scope>NUCLEOTIDE SEQUENCE</scope>
</reference>
<gene>
    <name evidence="1" type="ORF">UFOVP1355_43</name>
</gene>
<proteinExistence type="predicted"/>
<evidence type="ECO:0000313" key="1">
    <source>
        <dbReference type="EMBL" id="CAB4200395.1"/>
    </source>
</evidence>